<evidence type="ECO:0000313" key="2">
    <source>
        <dbReference type="EMBL" id="MFD1789875.1"/>
    </source>
</evidence>
<dbReference type="EMBL" id="JBHUFC010000025">
    <property type="protein sequence ID" value="MFD1789875.1"/>
    <property type="molecule type" value="Genomic_DNA"/>
</dbReference>
<dbReference type="InterPro" id="IPR029058">
    <property type="entry name" value="AB_hydrolase_fold"/>
</dbReference>
<dbReference type="SUPFAM" id="SSF53474">
    <property type="entry name" value="alpha/beta-Hydrolases"/>
    <property type="match status" value="1"/>
</dbReference>
<dbReference type="InterPro" id="IPR050266">
    <property type="entry name" value="AB_hydrolase_sf"/>
</dbReference>
<keyword evidence="3" id="KW-1185">Reference proteome</keyword>
<feature type="domain" description="AB hydrolase-1" evidence="1">
    <location>
        <begin position="44"/>
        <end position="218"/>
    </location>
</feature>
<dbReference type="PANTHER" id="PTHR43798:SF29">
    <property type="entry name" value="AB HYDROLASE-1 DOMAIN-CONTAINING PROTEIN"/>
    <property type="match status" value="1"/>
</dbReference>
<proteinExistence type="predicted"/>
<reference evidence="3" key="1">
    <citation type="journal article" date="2019" name="Int. J. Syst. Evol. Microbiol.">
        <title>The Global Catalogue of Microorganisms (GCM) 10K type strain sequencing project: providing services to taxonomists for standard genome sequencing and annotation.</title>
        <authorList>
            <consortium name="The Broad Institute Genomics Platform"/>
            <consortium name="The Broad Institute Genome Sequencing Center for Infectious Disease"/>
            <person name="Wu L."/>
            <person name="Ma J."/>
        </authorList>
    </citation>
    <scope>NUCLEOTIDE SEQUENCE [LARGE SCALE GENOMIC DNA]</scope>
    <source>
        <strain evidence="3">Q85</strain>
    </source>
</reference>
<keyword evidence="2" id="KW-0378">Hydrolase</keyword>
<dbReference type="Proteomes" id="UP001597283">
    <property type="component" value="Unassembled WGS sequence"/>
</dbReference>
<dbReference type="RefSeq" id="WP_380942179.1">
    <property type="nucleotide sequence ID" value="NZ_JBHUFC010000025.1"/>
</dbReference>
<name>A0ABW4NMI5_9SPHN</name>
<evidence type="ECO:0000259" key="1">
    <source>
        <dbReference type="Pfam" id="PF12697"/>
    </source>
</evidence>
<dbReference type="GO" id="GO:0016787">
    <property type="term" value="F:hydrolase activity"/>
    <property type="evidence" value="ECO:0007669"/>
    <property type="project" value="UniProtKB-KW"/>
</dbReference>
<comment type="caution">
    <text evidence="2">The sequence shown here is derived from an EMBL/GenBank/DDBJ whole genome shotgun (WGS) entry which is preliminary data.</text>
</comment>
<dbReference type="Gene3D" id="3.40.50.1820">
    <property type="entry name" value="alpha/beta hydrolase"/>
    <property type="match status" value="1"/>
</dbReference>
<organism evidence="2 3">
    <name type="scientific">Sphingomonas floccifaciens</name>
    <dbReference type="NCBI Taxonomy" id="1844115"/>
    <lineage>
        <taxon>Bacteria</taxon>
        <taxon>Pseudomonadati</taxon>
        <taxon>Pseudomonadota</taxon>
        <taxon>Alphaproteobacteria</taxon>
        <taxon>Sphingomonadales</taxon>
        <taxon>Sphingomonadaceae</taxon>
        <taxon>Sphingomonas</taxon>
    </lineage>
</organism>
<evidence type="ECO:0000313" key="3">
    <source>
        <dbReference type="Proteomes" id="UP001597283"/>
    </source>
</evidence>
<dbReference type="PANTHER" id="PTHR43798">
    <property type="entry name" value="MONOACYLGLYCEROL LIPASE"/>
    <property type="match status" value="1"/>
</dbReference>
<dbReference type="InterPro" id="IPR000073">
    <property type="entry name" value="AB_hydrolase_1"/>
</dbReference>
<gene>
    <name evidence="2" type="ORF">ACFSC3_20145</name>
</gene>
<accession>A0ABW4NMI5</accession>
<dbReference type="Pfam" id="PF12697">
    <property type="entry name" value="Abhydrolase_6"/>
    <property type="match status" value="1"/>
</dbReference>
<sequence>MSRLVILPGLLCDERLFAAQVAAFDGLVIDGFYAGADSIGAMADHALSRMPAGAALLGHSMGGRVALEMWRRAPERIAGIAIANSGVHPVRDGEAAARHALLDLGRREGAAALVDRWLPPMVAEGTAAEVYDPLHAMATDAGVEIFAAQIHALLTRPDAESVLPTLTCPVAIIGAEQDRWSPVVQQRAIADAIPTAELSIVPHAGHMAPAEAPSAFNRAVSDLLARIDSTPSPSLNQRMYS</sequence>
<protein>
    <submittedName>
        <fullName evidence="2">Alpha/beta fold hydrolase</fullName>
    </submittedName>
</protein>